<organism evidence="1 2">
    <name type="scientific">Vibrio splendidus</name>
    <dbReference type="NCBI Taxonomy" id="29497"/>
    <lineage>
        <taxon>Bacteria</taxon>
        <taxon>Pseudomonadati</taxon>
        <taxon>Pseudomonadota</taxon>
        <taxon>Gammaproteobacteria</taxon>
        <taxon>Vibrionales</taxon>
        <taxon>Vibrionaceae</taxon>
        <taxon>Vibrio</taxon>
    </lineage>
</organism>
<dbReference type="EMBL" id="PIFK01000091">
    <property type="protein sequence ID" value="PTP19529.1"/>
    <property type="molecule type" value="Genomic_DNA"/>
</dbReference>
<protein>
    <submittedName>
        <fullName evidence="1">Uncharacterized protein</fullName>
    </submittedName>
</protein>
<gene>
    <name evidence="1" type="ORF">CWO07_24600</name>
</gene>
<evidence type="ECO:0000313" key="1">
    <source>
        <dbReference type="EMBL" id="PTP19529.1"/>
    </source>
</evidence>
<dbReference type="Proteomes" id="UP000244197">
    <property type="component" value="Unassembled WGS sequence"/>
</dbReference>
<dbReference type="AlphaFoldDB" id="A0A2N7EL44"/>
<accession>A0A2N7EL44</accession>
<dbReference type="RefSeq" id="WP_102461809.1">
    <property type="nucleotide sequence ID" value="NZ_MCVV02000003.1"/>
</dbReference>
<reference evidence="1 2" key="1">
    <citation type="submission" date="2017-11" db="EMBL/GenBank/DDBJ databases">
        <title>Population delineation of vibrios coincides with oyster pathogenicity.</title>
        <authorList>
            <person name="Bruto M."/>
            <person name="Labreuche Y."/>
            <person name="James A."/>
            <person name="Piel D."/>
            <person name="Chenivesse S."/>
            <person name="Petton B."/>
            <person name="Polz M.F."/>
            <person name="Le Roux F."/>
        </authorList>
    </citation>
    <scope>NUCLEOTIDE SEQUENCE [LARGE SCALE GENOMIC DNA]</scope>
    <source>
        <strain evidence="1 2">FF_144</strain>
    </source>
</reference>
<comment type="caution">
    <text evidence="1">The sequence shown here is derived from an EMBL/GenBank/DDBJ whole genome shotgun (WGS) entry which is preliminary data.</text>
</comment>
<evidence type="ECO:0000313" key="2">
    <source>
        <dbReference type="Proteomes" id="UP000244197"/>
    </source>
</evidence>
<proteinExistence type="predicted"/>
<name>A0A2N7EL44_VIBSP</name>
<sequence>MVLQSCRITLTNQNIFICQSVEHSLYLLEAEFNNDISKVKIDASDGYDIHSYHFDSIEESIESLMNL</sequence>